<dbReference type="PANTHER" id="PTHR41368">
    <property type="entry name" value="PROTEIN YGHO"/>
    <property type="match status" value="1"/>
</dbReference>
<dbReference type="SUPFAM" id="SSF55729">
    <property type="entry name" value="Acyl-CoA N-acyltransferases (Nat)"/>
    <property type="match status" value="1"/>
</dbReference>
<protein>
    <recommendedName>
        <fullName evidence="1">N-acetyltransferase domain-containing protein</fullName>
    </recommendedName>
</protein>
<gene>
    <name evidence="2" type="ORF">JCM16776_1246</name>
</gene>
<dbReference type="PANTHER" id="PTHR41368:SF1">
    <property type="entry name" value="PROTEIN YGHO"/>
    <property type="match status" value="1"/>
</dbReference>
<dbReference type="STRING" id="1122172.GCA_000373045_00163"/>
<dbReference type="InterPro" id="IPR039968">
    <property type="entry name" value="BcerS-like"/>
</dbReference>
<name>A0A510JP75_9FUSO</name>
<sequence>MKIKRYAITENKKINNNYLEKYIKENDISQNEIARIQIERPSEIIVFQDEAEKMAGNLNLWHNRPNYNGKKTSYIGNIMIFEKYRKEKFEKEIFDTLFEEIRKNEIEVIIGPLNGTTWNTYRYVTKTGNRKPFLMEPWNEGYYVELFQKIGFKPLANYISTIMENMNPVKRENLSKKIEKIKKLNYYKDVKVKSSENEDIITMLNKVYDLTIQAFKNNFLYSELEREIFIKMYMKYEDKIVKKFFKTLYLKDELIGYVFGVPDYAELEYKGKIETMILKTIAISPKYNGKGMGYILIDELVKEAEKSGYKNVIYALMYEKNISKNIGSLLGDELRRYTLFIKEL</sequence>
<dbReference type="AlphaFoldDB" id="A0A510JP75"/>
<dbReference type="InterPro" id="IPR000182">
    <property type="entry name" value="GNAT_dom"/>
</dbReference>
<dbReference type="PROSITE" id="PS51186">
    <property type="entry name" value="GNAT"/>
    <property type="match status" value="1"/>
</dbReference>
<evidence type="ECO:0000259" key="1">
    <source>
        <dbReference type="PROSITE" id="PS51186"/>
    </source>
</evidence>
<evidence type="ECO:0000313" key="3">
    <source>
        <dbReference type="Proteomes" id="UP000322617"/>
    </source>
</evidence>
<dbReference type="InterPro" id="IPR016181">
    <property type="entry name" value="Acyl_CoA_acyltransferase"/>
</dbReference>
<dbReference type="GO" id="GO:0016747">
    <property type="term" value="F:acyltransferase activity, transferring groups other than amino-acyl groups"/>
    <property type="evidence" value="ECO:0007669"/>
    <property type="project" value="InterPro"/>
</dbReference>
<dbReference type="KEGG" id="lsz:JCM16776_1246"/>
<organism evidence="2 3">
    <name type="scientific">Leptotrichia shahii</name>
    <dbReference type="NCBI Taxonomy" id="157691"/>
    <lineage>
        <taxon>Bacteria</taxon>
        <taxon>Fusobacteriati</taxon>
        <taxon>Fusobacteriota</taxon>
        <taxon>Fusobacteriia</taxon>
        <taxon>Fusobacteriales</taxon>
        <taxon>Leptotrichiaceae</taxon>
        <taxon>Leptotrichia</taxon>
    </lineage>
</organism>
<dbReference type="Proteomes" id="UP000322617">
    <property type="component" value="Chromosome"/>
</dbReference>
<evidence type="ECO:0000313" key="2">
    <source>
        <dbReference type="EMBL" id="BBM41026.1"/>
    </source>
</evidence>
<dbReference type="OrthoDB" id="62581at2"/>
<dbReference type="CDD" id="cd04301">
    <property type="entry name" value="NAT_SF"/>
    <property type="match status" value="1"/>
</dbReference>
<proteinExistence type="predicted"/>
<dbReference type="Gene3D" id="3.40.630.30">
    <property type="match status" value="2"/>
</dbReference>
<reference evidence="2 3" key="1">
    <citation type="submission" date="2019-07" db="EMBL/GenBank/DDBJ databases">
        <title>Complete Genome Sequence of Leptotrichia shahii Strain JCM 16776.</title>
        <authorList>
            <person name="Watanabe S."/>
            <person name="Cui L."/>
        </authorList>
    </citation>
    <scope>NUCLEOTIDE SEQUENCE [LARGE SCALE GENOMIC DNA]</scope>
    <source>
        <strain evidence="2 3">JCM16776</strain>
    </source>
</reference>
<dbReference type="EMBL" id="AP019827">
    <property type="protein sequence ID" value="BBM41026.1"/>
    <property type="molecule type" value="Genomic_DNA"/>
</dbReference>
<dbReference type="Pfam" id="PF00583">
    <property type="entry name" value="Acetyltransf_1"/>
    <property type="match status" value="1"/>
</dbReference>
<accession>A0A510JP75</accession>
<feature type="domain" description="N-acetyltransferase" evidence="1">
    <location>
        <begin position="190"/>
        <end position="344"/>
    </location>
</feature>
<dbReference type="RefSeq" id="WP_018449781.1">
    <property type="nucleotide sequence ID" value="NZ_AP019827.1"/>
</dbReference>
<keyword evidence="3" id="KW-1185">Reference proteome</keyword>